<keyword evidence="3" id="KW-1185">Reference proteome</keyword>
<keyword evidence="1" id="KW-0472">Membrane</keyword>
<dbReference type="EMBL" id="MU842846">
    <property type="protein sequence ID" value="KAK2030929.1"/>
    <property type="molecule type" value="Genomic_DNA"/>
</dbReference>
<name>A0AAD9M2V3_9PEZI</name>
<proteinExistence type="predicted"/>
<evidence type="ECO:0000256" key="1">
    <source>
        <dbReference type="SAM" id="Phobius"/>
    </source>
</evidence>
<organism evidence="2 3">
    <name type="scientific">Colletotrichum zoysiae</name>
    <dbReference type="NCBI Taxonomy" id="1216348"/>
    <lineage>
        <taxon>Eukaryota</taxon>
        <taxon>Fungi</taxon>
        <taxon>Dikarya</taxon>
        <taxon>Ascomycota</taxon>
        <taxon>Pezizomycotina</taxon>
        <taxon>Sordariomycetes</taxon>
        <taxon>Hypocreomycetidae</taxon>
        <taxon>Glomerellales</taxon>
        <taxon>Glomerellaceae</taxon>
        <taxon>Colletotrichum</taxon>
        <taxon>Colletotrichum graminicola species complex</taxon>
    </lineage>
</organism>
<dbReference type="Proteomes" id="UP001232148">
    <property type="component" value="Unassembled WGS sequence"/>
</dbReference>
<evidence type="ECO:0000313" key="3">
    <source>
        <dbReference type="Proteomes" id="UP001232148"/>
    </source>
</evidence>
<comment type="caution">
    <text evidence="2">The sequence shown here is derived from an EMBL/GenBank/DDBJ whole genome shotgun (WGS) entry which is preliminary data.</text>
</comment>
<sequence>MPTSTADRSGRVPPTPSILTALAMKHTANFPEPTASFGDQIGVVQPTFDAHVCQRGVVRSFPSCPEHRNGMAEDLALDFLLLFLSFFFSFFYLFKYLYFFPLPPSLIHTVFARNNVDSAGSFFPPCSLLAVAGRRKTRVLTPKPCSPSTPKESMQSGLLSLLRWYQSKAAVPRTVAQRGLLLQINPRCADATTH</sequence>
<gene>
    <name evidence="2" type="ORF">LX32DRAFT_303997</name>
</gene>
<reference evidence="2" key="1">
    <citation type="submission" date="2021-06" db="EMBL/GenBank/DDBJ databases">
        <title>Comparative genomics, transcriptomics and evolutionary studies reveal genomic signatures of adaptation to plant cell wall in hemibiotrophic fungi.</title>
        <authorList>
            <consortium name="DOE Joint Genome Institute"/>
            <person name="Baroncelli R."/>
            <person name="Diaz J.F."/>
            <person name="Benocci T."/>
            <person name="Peng M."/>
            <person name="Battaglia E."/>
            <person name="Haridas S."/>
            <person name="Andreopoulos W."/>
            <person name="Labutti K."/>
            <person name="Pangilinan J."/>
            <person name="Floch G.L."/>
            <person name="Makela M.R."/>
            <person name="Henrissat B."/>
            <person name="Grigoriev I.V."/>
            <person name="Crouch J.A."/>
            <person name="De Vries R.P."/>
            <person name="Sukno S.A."/>
            <person name="Thon M.R."/>
        </authorList>
    </citation>
    <scope>NUCLEOTIDE SEQUENCE</scope>
    <source>
        <strain evidence="2">MAFF235873</strain>
    </source>
</reference>
<protein>
    <submittedName>
        <fullName evidence="2">Uncharacterized protein</fullName>
    </submittedName>
</protein>
<evidence type="ECO:0000313" key="2">
    <source>
        <dbReference type="EMBL" id="KAK2030929.1"/>
    </source>
</evidence>
<keyword evidence="1" id="KW-1133">Transmembrane helix</keyword>
<keyword evidence="1" id="KW-0812">Transmembrane</keyword>
<dbReference type="AlphaFoldDB" id="A0AAD9M2V3"/>
<feature type="transmembrane region" description="Helical" evidence="1">
    <location>
        <begin position="75"/>
        <end position="94"/>
    </location>
</feature>
<accession>A0AAD9M2V3</accession>